<dbReference type="GeneID" id="63714090"/>
<dbReference type="InParanoid" id="A0A151GTB0"/>
<protein>
    <submittedName>
        <fullName evidence="2">Uncharacterized protein</fullName>
    </submittedName>
</protein>
<sequence>MTTGVLANPLGNLAVSLHQTSTSPPTVRVSVANHNKHPVTILSYQSPLDKIALPLGLLSVSPAGASKPLDLPTIEVSREWPPPKEALIVVPPSESVTNDLVLQSPQVPMEMLGRKAAVALKGRWMAVWPRDRSELSDEEIDHSSRSASSGEFTTDDLEIIIG</sequence>
<dbReference type="RefSeq" id="XP_040659662.1">
    <property type="nucleotide sequence ID" value="XM_040798779.1"/>
</dbReference>
<evidence type="ECO:0000256" key="1">
    <source>
        <dbReference type="SAM" id="MobiDB-lite"/>
    </source>
</evidence>
<gene>
    <name evidence="2" type="ORF">DCS_01447</name>
</gene>
<dbReference type="EMBL" id="LAYC01000001">
    <property type="protein sequence ID" value="KYK60310.1"/>
    <property type="molecule type" value="Genomic_DNA"/>
</dbReference>
<accession>A0A151GTB0</accession>
<dbReference type="AlphaFoldDB" id="A0A151GTB0"/>
<evidence type="ECO:0000313" key="2">
    <source>
        <dbReference type="EMBL" id="KYK60310.1"/>
    </source>
</evidence>
<feature type="region of interest" description="Disordered" evidence="1">
    <location>
        <begin position="135"/>
        <end position="155"/>
    </location>
</feature>
<organism evidence="2 3">
    <name type="scientific">Drechmeria coniospora</name>
    <name type="common">Nematophagous fungus</name>
    <name type="synonym">Meria coniospora</name>
    <dbReference type="NCBI Taxonomy" id="98403"/>
    <lineage>
        <taxon>Eukaryota</taxon>
        <taxon>Fungi</taxon>
        <taxon>Dikarya</taxon>
        <taxon>Ascomycota</taxon>
        <taxon>Pezizomycotina</taxon>
        <taxon>Sordariomycetes</taxon>
        <taxon>Hypocreomycetidae</taxon>
        <taxon>Hypocreales</taxon>
        <taxon>Ophiocordycipitaceae</taxon>
        <taxon>Drechmeria</taxon>
    </lineage>
</organism>
<name>A0A151GTB0_DRECN</name>
<dbReference type="OrthoDB" id="4664297at2759"/>
<dbReference type="Proteomes" id="UP000076580">
    <property type="component" value="Chromosome 01"/>
</dbReference>
<proteinExistence type="predicted"/>
<dbReference type="Gene3D" id="2.60.40.2970">
    <property type="match status" value="1"/>
</dbReference>
<keyword evidence="3" id="KW-1185">Reference proteome</keyword>
<reference evidence="2 3" key="1">
    <citation type="journal article" date="2016" name="Sci. Rep.">
        <title>Insights into Adaptations to a Near-Obligate Nematode Endoparasitic Lifestyle from the Finished Genome of Drechmeria coniospora.</title>
        <authorList>
            <person name="Zhang L."/>
            <person name="Zhou Z."/>
            <person name="Guo Q."/>
            <person name="Fokkens L."/>
            <person name="Miskei M."/>
            <person name="Pocsi I."/>
            <person name="Zhang W."/>
            <person name="Chen M."/>
            <person name="Wang L."/>
            <person name="Sun Y."/>
            <person name="Donzelli B.G."/>
            <person name="Gibson D.M."/>
            <person name="Nelson D.R."/>
            <person name="Luo J.G."/>
            <person name="Rep M."/>
            <person name="Liu H."/>
            <person name="Yang S."/>
            <person name="Wang J."/>
            <person name="Krasnoff S.B."/>
            <person name="Xu Y."/>
            <person name="Molnar I."/>
            <person name="Lin M."/>
        </authorList>
    </citation>
    <scope>NUCLEOTIDE SEQUENCE [LARGE SCALE GENOMIC DNA]</scope>
    <source>
        <strain evidence="2 3">ARSEF 6962</strain>
    </source>
</reference>
<comment type="caution">
    <text evidence="2">The sequence shown here is derived from an EMBL/GenBank/DDBJ whole genome shotgun (WGS) entry which is preliminary data.</text>
</comment>
<evidence type="ECO:0000313" key="3">
    <source>
        <dbReference type="Proteomes" id="UP000076580"/>
    </source>
</evidence>